<dbReference type="AlphaFoldDB" id="A0A1S8S0R3"/>
<name>A0A1S8S0R3_CLOBE</name>
<reference evidence="1 2" key="1">
    <citation type="submission" date="2016-05" db="EMBL/GenBank/DDBJ databases">
        <title>Microbial solvent formation.</title>
        <authorList>
            <person name="Poehlein A."/>
            <person name="Montoya Solano J.D."/>
            <person name="Flitsch S."/>
            <person name="Krabben P."/>
            <person name="Duerre P."/>
            <person name="Daniel R."/>
        </authorList>
    </citation>
    <scope>NUCLEOTIDE SEQUENCE [LARGE SCALE GENOMIC DNA]</scope>
    <source>
        <strain evidence="1 2">DSM 53</strain>
    </source>
</reference>
<dbReference type="RefSeq" id="WP_077840055.1">
    <property type="nucleotide sequence ID" value="NZ_JABTAE010000001.1"/>
</dbReference>
<organism evidence="1 2">
    <name type="scientific">Clostridium beijerinckii</name>
    <name type="common">Clostridium MP</name>
    <dbReference type="NCBI Taxonomy" id="1520"/>
    <lineage>
        <taxon>Bacteria</taxon>
        <taxon>Bacillati</taxon>
        <taxon>Bacillota</taxon>
        <taxon>Clostridia</taxon>
        <taxon>Eubacteriales</taxon>
        <taxon>Clostridiaceae</taxon>
        <taxon>Clostridium</taxon>
    </lineage>
</organism>
<proteinExistence type="predicted"/>
<gene>
    <name evidence="1" type="ORF">CLBCK_36960</name>
</gene>
<protein>
    <submittedName>
        <fullName evidence="1">Uncharacterized protein</fullName>
    </submittedName>
</protein>
<evidence type="ECO:0000313" key="2">
    <source>
        <dbReference type="Proteomes" id="UP000190973"/>
    </source>
</evidence>
<comment type="caution">
    <text evidence="1">The sequence shown here is derived from an EMBL/GenBank/DDBJ whole genome shotgun (WGS) entry which is preliminary data.</text>
</comment>
<evidence type="ECO:0000313" key="1">
    <source>
        <dbReference type="EMBL" id="OOM59021.1"/>
    </source>
</evidence>
<dbReference type="EMBL" id="LZZI01000084">
    <property type="protein sequence ID" value="OOM59021.1"/>
    <property type="molecule type" value="Genomic_DNA"/>
</dbReference>
<dbReference type="Proteomes" id="UP000190973">
    <property type="component" value="Unassembled WGS sequence"/>
</dbReference>
<accession>A0A1S8S0R3</accession>
<sequence>MRKEDKKFRTREEMICDSIFIIKAPLTYATKYAMIDNICWSWTEYNGKYKGCEYWSEGALKLLNELKKDNEKIDYQKHFRHEHIVPRKILIDKILSLTNLNEEIYKNILNKFMIGTVVTVSEDENLNSLGYRQKMPVEFFEINSPEYENEWLRYKKANIIVKKGSWSDNKFITEADVCF</sequence>